<comment type="caution">
    <text evidence="1">The sequence shown here is derived from an EMBL/GenBank/DDBJ whole genome shotgun (WGS) entry which is preliminary data.</text>
</comment>
<proteinExistence type="predicted"/>
<dbReference type="OrthoDB" id="7692406at2"/>
<dbReference type="GeneID" id="3718511"/>
<dbReference type="RefSeq" id="WP_002720775.1">
    <property type="nucleotide sequence ID" value="NZ_CP090021.1"/>
</dbReference>
<sequence length="192" mass="21577">MAMTKAEERARVKALVVDRLEQAGMVRRRGTAAAAHEAAMARLCEQLGYMGAENLMTLAEVLIDSAADGVWPSEVLIRQFARAIEEPPPAERRLVSSWLASVEGPKAEAGGHLVELYRWLLKHPRPPLAMDLREIRDQAQDNARRCELIRDRIDRETASREDRDWLELYLRDRAQARALVDAGRGRKEGAAA</sequence>
<evidence type="ECO:0000313" key="2">
    <source>
        <dbReference type="Proteomes" id="UP000244060"/>
    </source>
</evidence>
<name>A0A2T5JYX7_9RHOB</name>
<dbReference type="AlphaFoldDB" id="A0A2T5JYX7"/>
<gene>
    <name evidence="1" type="ORF">C8J28_11498</name>
</gene>
<dbReference type="Proteomes" id="UP000244060">
    <property type="component" value="Unassembled WGS sequence"/>
</dbReference>
<accession>A0A2T5JYX7</accession>
<protein>
    <submittedName>
        <fullName evidence="1">Uncharacterized protein</fullName>
    </submittedName>
</protein>
<evidence type="ECO:0000313" key="1">
    <source>
        <dbReference type="EMBL" id="PTR15377.1"/>
    </source>
</evidence>
<keyword evidence="2" id="KW-1185">Reference proteome</keyword>
<reference evidence="1 2" key="1">
    <citation type="submission" date="2018-04" db="EMBL/GenBank/DDBJ databases">
        <title>Genomic Encyclopedia of Type Strains, Phase III (KMG-III): the genomes of soil and plant-associated and newly described type strains.</title>
        <authorList>
            <person name="Whitman W."/>
        </authorList>
    </citation>
    <scope>NUCLEOTIDE SEQUENCE [LARGE SCALE GENOMIC DNA]</scope>
    <source>
        <strain evidence="1 2">KA25</strain>
    </source>
</reference>
<organism evidence="1 2">
    <name type="scientific">Cereibacter azotoformans</name>
    <dbReference type="NCBI Taxonomy" id="43057"/>
    <lineage>
        <taxon>Bacteria</taxon>
        <taxon>Pseudomonadati</taxon>
        <taxon>Pseudomonadota</taxon>
        <taxon>Alphaproteobacteria</taxon>
        <taxon>Rhodobacterales</taxon>
        <taxon>Paracoccaceae</taxon>
        <taxon>Cereibacter</taxon>
    </lineage>
</organism>
<dbReference type="EMBL" id="QAOT01000014">
    <property type="protein sequence ID" value="PTR15377.1"/>
    <property type="molecule type" value="Genomic_DNA"/>
</dbReference>